<evidence type="ECO:0000313" key="14">
    <source>
        <dbReference type="Proteomes" id="UP001176517"/>
    </source>
</evidence>
<evidence type="ECO:0000256" key="5">
    <source>
        <dbReference type="ARBA" id="ARBA00022741"/>
    </source>
</evidence>
<feature type="compositionally biased region" description="Low complexity" evidence="11">
    <location>
        <begin position="370"/>
        <end position="395"/>
    </location>
</feature>
<dbReference type="FunFam" id="3.40.50.10260:FF:000005">
    <property type="entry name" value="NAD(P)H-hydrate epimerase"/>
    <property type="match status" value="1"/>
</dbReference>
<protein>
    <recommendedName>
        <fullName evidence="3 10">NAD(P)H-hydrate epimerase</fullName>
        <ecNumber evidence="3 10">5.1.99.6</ecNumber>
    </recommendedName>
    <alternativeName>
        <fullName evidence="10">NAD(P)HX epimerase</fullName>
    </alternativeName>
</protein>
<feature type="binding site" evidence="10">
    <location>
        <position position="179"/>
    </location>
    <ligand>
        <name>(6S)-NADPHX</name>
        <dbReference type="ChEBI" id="CHEBI:64076"/>
    </ligand>
</feature>
<dbReference type="AlphaFoldDB" id="A0AAN6GV13"/>
<sequence length="426" mass="44012">MSSASYLAPSRVSYISAAIASAIDAELMHPEQGGFSIDQLMELAGLACAQAVFRSYPPDQAPSVLVACGPGNQGGDGLVAARHLLHFGYIPRVWYPKRGKTELFSRLVQQLNNLEVEFIDQEDFEDALENADVVLDAIFGFSFKGEVREPFREPLELLKNESRMEFESRRKLPPIVSVDIPSAWDVDEGNIDNRSFVPQVLISLTAPKLGARTFQGRHFLGGRFLPPAMAERYGIVLPLAFTGGNSVGGGGGPNFGLGTGSSAGTGSCGRSAASQSKGGSASGVDGDEQDPSSTSAAVTPSASKPTPVDLQQTQMSSSAGAPAAGSSTSSSAAPASYFPGTPTSSTSPNFIYDDSQIIEITGAEALLLREPTPSTTAESSSSSALDADTSSAGATGPSSEVSSRGKEAAVNAPTAQKGAEAASSTS</sequence>
<keyword evidence="10" id="KW-0496">Mitochondrion</keyword>
<dbReference type="Pfam" id="PF03853">
    <property type="entry name" value="YjeF_N"/>
    <property type="match status" value="1"/>
</dbReference>
<keyword evidence="9 10" id="KW-0413">Isomerase</keyword>
<keyword evidence="6" id="KW-0521">NADP</keyword>
<dbReference type="Proteomes" id="UP001176517">
    <property type="component" value="Unassembled WGS sequence"/>
</dbReference>
<dbReference type="GO" id="GO:0005739">
    <property type="term" value="C:mitochondrion"/>
    <property type="evidence" value="ECO:0007669"/>
    <property type="project" value="UniProtKB-SubCell"/>
</dbReference>
<evidence type="ECO:0000256" key="2">
    <source>
        <dbReference type="ARBA" id="ARBA00000909"/>
    </source>
</evidence>
<feature type="compositionally biased region" description="Low complexity" evidence="11">
    <location>
        <begin position="316"/>
        <end position="336"/>
    </location>
</feature>
<comment type="cofactor">
    <cofactor evidence="10">
        <name>K(+)</name>
        <dbReference type="ChEBI" id="CHEBI:29103"/>
    </cofactor>
    <text evidence="10">Binds 1 potassium ion per subunit.</text>
</comment>
<feature type="binding site" evidence="10">
    <location>
        <position position="136"/>
    </location>
    <ligand>
        <name>K(+)</name>
        <dbReference type="ChEBI" id="CHEBI:29103"/>
    </ligand>
</feature>
<gene>
    <name evidence="13" type="ORF">OC846_000807</name>
</gene>
<dbReference type="EC" id="5.1.99.6" evidence="3 10"/>
<feature type="compositionally biased region" description="Low complexity" evidence="11">
    <location>
        <begin position="291"/>
        <end position="307"/>
    </location>
</feature>
<comment type="catalytic activity">
    <reaction evidence="2 10">
        <text>(6R)-NADPHX = (6S)-NADPHX</text>
        <dbReference type="Rhea" id="RHEA:32227"/>
        <dbReference type="ChEBI" id="CHEBI:64076"/>
        <dbReference type="ChEBI" id="CHEBI:64077"/>
        <dbReference type="EC" id="5.1.99.6"/>
    </reaction>
</comment>
<evidence type="ECO:0000256" key="8">
    <source>
        <dbReference type="ARBA" id="ARBA00023027"/>
    </source>
</evidence>
<keyword evidence="4 10" id="KW-0479">Metal-binding</keyword>
<dbReference type="InterPro" id="IPR032976">
    <property type="entry name" value="YJEFN_prot_NAXE-like"/>
</dbReference>
<evidence type="ECO:0000256" key="1">
    <source>
        <dbReference type="ARBA" id="ARBA00000013"/>
    </source>
</evidence>
<evidence type="ECO:0000313" key="13">
    <source>
        <dbReference type="EMBL" id="KAK0556963.1"/>
    </source>
</evidence>
<feature type="binding site" evidence="10">
    <location>
        <begin position="140"/>
        <end position="146"/>
    </location>
    <ligand>
        <name>(6S)-NADPHX</name>
        <dbReference type="ChEBI" id="CHEBI:64076"/>
    </ligand>
</feature>
<keyword evidence="10" id="KW-0963">Cytoplasm</keyword>
<dbReference type="Gene3D" id="3.40.50.10260">
    <property type="entry name" value="YjeF N-terminal domain"/>
    <property type="match status" value="1"/>
</dbReference>
<dbReference type="InterPro" id="IPR004443">
    <property type="entry name" value="YjeF_N_dom"/>
</dbReference>
<dbReference type="PANTHER" id="PTHR13232">
    <property type="entry name" value="NAD(P)H-HYDRATE EPIMERASE"/>
    <property type="match status" value="1"/>
</dbReference>
<evidence type="ECO:0000256" key="7">
    <source>
        <dbReference type="ARBA" id="ARBA00022958"/>
    </source>
</evidence>
<evidence type="ECO:0000256" key="10">
    <source>
        <dbReference type="HAMAP-Rule" id="MF_03159"/>
    </source>
</evidence>
<dbReference type="EMBL" id="JAPDMZ010000009">
    <property type="protein sequence ID" value="KAK0556963.1"/>
    <property type="molecule type" value="Genomic_DNA"/>
</dbReference>
<comment type="similarity">
    <text evidence="10">Belongs to the NnrE/AIBP family.</text>
</comment>
<dbReference type="HAMAP" id="MF_01966">
    <property type="entry name" value="NADHX_epimerase"/>
    <property type="match status" value="1"/>
</dbReference>
<feature type="region of interest" description="Disordered" evidence="11">
    <location>
        <begin position="366"/>
        <end position="426"/>
    </location>
</feature>
<dbReference type="InterPro" id="IPR036652">
    <property type="entry name" value="YjeF_N_dom_sf"/>
</dbReference>
<feature type="region of interest" description="Disordered" evidence="11">
    <location>
        <begin position="262"/>
        <end position="350"/>
    </location>
</feature>
<evidence type="ECO:0000256" key="6">
    <source>
        <dbReference type="ARBA" id="ARBA00022857"/>
    </source>
</evidence>
<evidence type="ECO:0000256" key="11">
    <source>
        <dbReference type="SAM" id="MobiDB-lite"/>
    </source>
</evidence>
<keyword evidence="14" id="KW-1185">Reference proteome</keyword>
<evidence type="ECO:0000256" key="4">
    <source>
        <dbReference type="ARBA" id="ARBA00022723"/>
    </source>
</evidence>
<feature type="compositionally biased region" description="Low complexity" evidence="11">
    <location>
        <begin position="268"/>
        <end position="283"/>
    </location>
</feature>
<keyword evidence="5 10" id="KW-0547">Nucleotide-binding</keyword>
<evidence type="ECO:0000259" key="12">
    <source>
        <dbReference type="PROSITE" id="PS51385"/>
    </source>
</evidence>
<feature type="binding site" evidence="10">
    <location>
        <position position="73"/>
    </location>
    <ligand>
        <name>K(+)</name>
        <dbReference type="ChEBI" id="CHEBI:29103"/>
    </ligand>
</feature>
<evidence type="ECO:0000256" key="3">
    <source>
        <dbReference type="ARBA" id="ARBA00012228"/>
    </source>
</evidence>
<dbReference type="NCBIfam" id="TIGR00197">
    <property type="entry name" value="yjeF_nterm"/>
    <property type="match status" value="1"/>
</dbReference>
<accession>A0AAN6GV13</accession>
<dbReference type="GO" id="GO:0052856">
    <property type="term" value="F:NAD(P)HX epimerase activity"/>
    <property type="evidence" value="ECO:0007669"/>
    <property type="project" value="UniProtKB-UniRule"/>
</dbReference>
<name>A0AAN6GV13_9BASI</name>
<dbReference type="GO" id="GO:0046872">
    <property type="term" value="F:metal ion binding"/>
    <property type="evidence" value="ECO:0007669"/>
    <property type="project" value="UniProtKB-KW"/>
</dbReference>
<feature type="binding site" evidence="10">
    <location>
        <position position="182"/>
    </location>
    <ligand>
        <name>K(+)</name>
        <dbReference type="ChEBI" id="CHEBI:29103"/>
    </ligand>
</feature>
<keyword evidence="8 10" id="KW-0520">NAD</keyword>
<feature type="domain" description="YjeF N-terminal" evidence="12">
    <location>
        <begin position="20"/>
        <end position="237"/>
    </location>
</feature>
<keyword evidence="7 10" id="KW-0630">Potassium</keyword>
<comment type="catalytic activity">
    <reaction evidence="1 10">
        <text>(6R)-NADHX = (6S)-NADHX</text>
        <dbReference type="Rhea" id="RHEA:32215"/>
        <dbReference type="ChEBI" id="CHEBI:64074"/>
        <dbReference type="ChEBI" id="CHEBI:64075"/>
        <dbReference type="EC" id="5.1.99.6"/>
    </reaction>
</comment>
<feature type="binding site" evidence="10">
    <location>
        <begin position="72"/>
        <end position="76"/>
    </location>
    <ligand>
        <name>(6S)-NADPHX</name>
        <dbReference type="ChEBI" id="CHEBI:64076"/>
    </ligand>
</feature>
<comment type="subcellular location">
    <subcellularLocation>
        <location evidence="10">Cytoplasm</location>
    </subcellularLocation>
    <subcellularLocation>
        <location evidence="10">Mitochondrion</location>
    </subcellularLocation>
</comment>
<dbReference type="SUPFAM" id="SSF64153">
    <property type="entry name" value="YjeF N-terminal domain-like"/>
    <property type="match status" value="1"/>
</dbReference>
<organism evidence="13 14">
    <name type="scientific">Tilletia horrida</name>
    <dbReference type="NCBI Taxonomy" id="155126"/>
    <lineage>
        <taxon>Eukaryota</taxon>
        <taxon>Fungi</taxon>
        <taxon>Dikarya</taxon>
        <taxon>Basidiomycota</taxon>
        <taxon>Ustilaginomycotina</taxon>
        <taxon>Exobasidiomycetes</taxon>
        <taxon>Tilletiales</taxon>
        <taxon>Tilletiaceae</taxon>
        <taxon>Tilletia</taxon>
    </lineage>
</organism>
<dbReference type="PROSITE" id="PS51385">
    <property type="entry name" value="YJEF_N"/>
    <property type="match status" value="1"/>
</dbReference>
<comment type="function">
    <text evidence="10">Catalyzes the epimerization of the S- and R-forms of NAD(P)HX, a damaged form of NAD(P)H that is a result of enzymatic or heat-dependent hydration. This is a prerequisite for the S-specific NAD(P)H-hydrate dehydratase to allow the repair of both epimers of NAD(P)HX.</text>
</comment>
<comment type="caution">
    <text evidence="10">Lacks conserved residue(s) required for the propagation of feature annotation.</text>
</comment>
<reference evidence="13" key="1">
    <citation type="journal article" date="2023" name="PhytoFront">
        <title>Draft Genome Resources of Seven Strains of Tilletia horrida, Causal Agent of Kernel Smut of Rice.</title>
        <authorList>
            <person name="Khanal S."/>
            <person name="Antony Babu S."/>
            <person name="Zhou X.G."/>
        </authorList>
    </citation>
    <scope>NUCLEOTIDE SEQUENCE</scope>
    <source>
        <strain evidence="13">TX6</strain>
    </source>
</reference>
<dbReference type="PANTHER" id="PTHR13232:SF10">
    <property type="entry name" value="NAD(P)H-HYDRATE EPIMERASE"/>
    <property type="match status" value="1"/>
</dbReference>
<dbReference type="GO" id="GO:0000166">
    <property type="term" value="F:nucleotide binding"/>
    <property type="evidence" value="ECO:0007669"/>
    <property type="project" value="UniProtKB-KW"/>
</dbReference>
<proteinExistence type="inferred from homology"/>
<evidence type="ECO:0000256" key="9">
    <source>
        <dbReference type="ARBA" id="ARBA00023235"/>
    </source>
</evidence>
<comment type="caution">
    <text evidence="13">The sequence shown here is derived from an EMBL/GenBank/DDBJ whole genome shotgun (WGS) entry which is preliminary data.</text>
</comment>